<dbReference type="PANTHER" id="PTHR13696">
    <property type="entry name" value="P-LOOP CONTAINING NUCLEOSIDE TRIPHOSPHATE HYDROLASE"/>
    <property type="match status" value="1"/>
</dbReference>
<feature type="domain" description="AAA" evidence="1">
    <location>
        <begin position="13"/>
        <end position="181"/>
    </location>
</feature>
<protein>
    <submittedName>
        <fullName evidence="2">Cobyrinic acid ac-diamide synthase</fullName>
    </submittedName>
</protein>
<dbReference type="OrthoDB" id="69313at2"/>
<dbReference type="Pfam" id="PF13614">
    <property type="entry name" value="AAA_31"/>
    <property type="match status" value="1"/>
</dbReference>
<evidence type="ECO:0000259" key="1">
    <source>
        <dbReference type="Pfam" id="PF13614"/>
    </source>
</evidence>
<name>A6WH07_KINRD</name>
<dbReference type="HOGENOM" id="CLU_037612_4_1_11"/>
<accession>A6WH07</accession>
<keyword evidence="3" id="KW-1185">Reference proteome</keyword>
<dbReference type="Proteomes" id="UP000001116">
    <property type="component" value="Plasmid pKRAD01"/>
</dbReference>
<evidence type="ECO:0000313" key="2">
    <source>
        <dbReference type="EMBL" id="ABS06096.1"/>
    </source>
</evidence>
<keyword evidence="2" id="KW-0614">Plasmid</keyword>
<geneLocation type="plasmid" evidence="2 3">
    <name>pKRAD01</name>
</geneLocation>
<dbReference type="AlphaFoldDB" id="A6WH07"/>
<dbReference type="RefSeq" id="WP_012001926.1">
    <property type="nucleotide sequence ID" value="NC_009806.1"/>
</dbReference>
<evidence type="ECO:0000313" key="3">
    <source>
        <dbReference type="Proteomes" id="UP000001116"/>
    </source>
</evidence>
<dbReference type="PANTHER" id="PTHR13696:SF52">
    <property type="entry name" value="PARA FAMILY PROTEIN CT_582"/>
    <property type="match status" value="1"/>
</dbReference>
<dbReference type="Gene3D" id="3.40.50.300">
    <property type="entry name" value="P-loop containing nucleotide triphosphate hydrolases"/>
    <property type="match status" value="1"/>
</dbReference>
<proteinExistence type="predicted"/>
<dbReference type="EMBL" id="CP000751">
    <property type="protein sequence ID" value="ABS06096.1"/>
    <property type="molecule type" value="Genomic_DNA"/>
</dbReference>
<dbReference type="InterPro" id="IPR050678">
    <property type="entry name" value="DNA_Partitioning_ATPase"/>
</dbReference>
<dbReference type="InterPro" id="IPR027417">
    <property type="entry name" value="P-loop_NTPase"/>
</dbReference>
<dbReference type="CDD" id="cd02042">
    <property type="entry name" value="ParAB_family"/>
    <property type="match status" value="1"/>
</dbReference>
<gene>
    <name evidence="2" type="ordered locus">Krad_4637</name>
</gene>
<dbReference type="InterPro" id="IPR025669">
    <property type="entry name" value="AAA_dom"/>
</dbReference>
<reference evidence="3" key="1">
    <citation type="journal article" date="2008" name="PLoS ONE">
        <title>Survival in nuclear waste, extreme resistance, and potential applications gleaned from the genome sequence of Kineococcus radiotolerans SRS30216.</title>
        <authorList>
            <person name="Bagwell C.E."/>
            <person name="Bhat S."/>
            <person name="Hawkins G.M."/>
            <person name="Smith B.W."/>
            <person name="Biswas T."/>
            <person name="Hoover T.R."/>
            <person name="Saunders E."/>
            <person name="Han C.S."/>
            <person name="Tsodikov O.V."/>
            <person name="Shimkets L.J."/>
        </authorList>
    </citation>
    <scope>NUCLEOTIDE SEQUENCE [LARGE SCALE GENOMIC DNA]</scope>
    <source>
        <strain evidence="3">ATCC BAA-149 / DSM 14245 / SRS30216</strain>
    </source>
</reference>
<dbReference type="KEGG" id="kra:Krad_4637"/>
<organism evidence="2 3">
    <name type="scientific">Kineococcus radiotolerans (strain ATCC BAA-149 / DSM 14245 / SRS30216)</name>
    <dbReference type="NCBI Taxonomy" id="266940"/>
    <lineage>
        <taxon>Bacteria</taxon>
        <taxon>Bacillati</taxon>
        <taxon>Actinomycetota</taxon>
        <taxon>Actinomycetes</taxon>
        <taxon>Kineosporiales</taxon>
        <taxon>Kineosporiaceae</taxon>
        <taxon>Kineococcus</taxon>
    </lineage>
</organism>
<dbReference type="SUPFAM" id="SSF52540">
    <property type="entry name" value="P-loop containing nucleoside triphosphate hydrolases"/>
    <property type="match status" value="1"/>
</dbReference>
<sequence length="337" mass="35680">MATPTIDRDGLGRALAFSNIKGGVGKTFATAQCAGLLASVPDYRVLAVDLDIQGNLDEDFGLGDRSDGGQGLLQAVMTGTAPQPLMDVRPGLDVICGGEYLADLADVIDAQAKRQRDPNRAYNALATCLSPLAADYDWLLFDCPPGNETLLQMALGAARWVVIPTRTDDSSRKGLRKVARRFVEARAVRGPEAPLDLLGIFLSAVNSSAKTLRREARDAIIGDLGPAGEQLMLNTVIRYAESSASGARNRGLLVHELEQQVATAEPWWQAAREGRPVVSQPGAASAAGLASDFQSLVQELLARISAAESTDGAAHSQEVNDDVDAYVQAALRQDASA</sequence>